<dbReference type="Pfam" id="PF01048">
    <property type="entry name" value="PNP_UDP_1"/>
    <property type="match status" value="1"/>
</dbReference>
<evidence type="ECO:0000256" key="4">
    <source>
        <dbReference type="ARBA" id="ARBA00023167"/>
    </source>
</evidence>
<organism evidence="8 9">
    <name type="scientific">Carnobacterium iners</name>
    <dbReference type="NCBI Taxonomy" id="1073423"/>
    <lineage>
        <taxon>Bacteria</taxon>
        <taxon>Bacillati</taxon>
        <taxon>Bacillota</taxon>
        <taxon>Bacilli</taxon>
        <taxon>Lactobacillales</taxon>
        <taxon>Carnobacteriaceae</taxon>
        <taxon>Carnobacterium</taxon>
    </lineage>
</organism>
<dbReference type="PANTHER" id="PTHR46832">
    <property type="entry name" value="5'-METHYLTHIOADENOSINE/S-ADENOSYLHOMOCYSTEINE NUCLEOSIDASE"/>
    <property type="match status" value="1"/>
</dbReference>
<name>A0A1X7NMW4_9LACT</name>
<dbReference type="STRING" id="1073423.SAMN04488700_2231"/>
<feature type="binding site" evidence="6">
    <location>
        <position position="78"/>
    </location>
    <ligand>
        <name>substrate</name>
    </ligand>
</feature>
<dbReference type="OrthoDB" id="9792278at2"/>
<reference evidence="8 9" key="1">
    <citation type="submission" date="2017-04" db="EMBL/GenBank/DDBJ databases">
        <authorList>
            <person name="Afonso C.L."/>
            <person name="Miller P.J."/>
            <person name="Scott M.A."/>
            <person name="Spackman E."/>
            <person name="Goraichik I."/>
            <person name="Dimitrov K.M."/>
            <person name="Suarez D.L."/>
            <person name="Swayne D.E."/>
        </authorList>
    </citation>
    <scope>NUCLEOTIDE SEQUENCE [LARGE SCALE GENOMIC DNA]</scope>
    <source>
        <strain evidence="8 9">LMG26642</strain>
    </source>
</reference>
<evidence type="ECO:0000256" key="6">
    <source>
        <dbReference type="HAMAP-Rule" id="MF_01684"/>
    </source>
</evidence>
<proteinExistence type="inferred from homology"/>
<evidence type="ECO:0000256" key="2">
    <source>
        <dbReference type="ARBA" id="ARBA00022605"/>
    </source>
</evidence>
<dbReference type="HAMAP" id="MF_01684">
    <property type="entry name" value="Salvage_MtnN"/>
    <property type="match status" value="1"/>
</dbReference>
<keyword evidence="9" id="KW-1185">Reference proteome</keyword>
<dbReference type="UniPathway" id="UPA00904">
    <property type="reaction ID" value="UER00871"/>
</dbReference>
<dbReference type="EC" id="3.2.2.9" evidence="6"/>
<dbReference type="GO" id="GO:0019509">
    <property type="term" value="P:L-methionine salvage from methylthioadenosine"/>
    <property type="evidence" value="ECO:0007669"/>
    <property type="project" value="UniProtKB-UniRule"/>
</dbReference>
<feature type="active site" description="Proton donor" evidence="6">
    <location>
        <position position="197"/>
    </location>
</feature>
<dbReference type="GO" id="GO:0008782">
    <property type="term" value="F:adenosylhomocysteine nucleosidase activity"/>
    <property type="evidence" value="ECO:0007669"/>
    <property type="project" value="UniProtKB-UniRule"/>
</dbReference>
<dbReference type="EMBL" id="FXBJ01000002">
    <property type="protein sequence ID" value="SMH39341.1"/>
    <property type="molecule type" value="Genomic_DNA"/>
</dbReference>
<feature type="binding site" evidence="6">
    <location>
        <begin position="173"/>
        <end position="174"/>
    </location>
    <ligand>
        <name>substrate</name>
    </ligand>
</feature>
<dbReference type="CDD" id="cd09008">
    <property type="entry name" value="MTAN"/>
    <property type="match status" value="1"/>
</dbReference>
<comment type="similarity">
    <text evidence="6">Belongs to the PNP/UDP phosphorylase family. MtnN subfamily.</text>
</comment>
<dbReference type="SUPFAM" id="SSF53167">
    <property type="entry name" value="Purine and uridine phosphorylases"/>
    <property type="match status" value="1"/>
</dbReference>
<comment type="catalytic activity">
    <reaction evidence="6">
        <text>S-methyl-5'-thioadenosine + H2O = 5-(methylsulfanyl)-D-ribose + adenine</text>
        <dbReference type="Rhea" id="RHEA:13617"/>
        <dbReference type="ChEBI" id="CHEBI:15377"/>
        <dbReference type="ChEBI" id="CHEBI:16708"/>
        <dbReference type="ChEBI" id="CHEBI:17509"/>
        <dbReference type="ChEBI" id="CHEBI:78440"/>
        <dbReference type="EC" id="3.2.2.9"/>
    </reaction>
</comment>
<keyword evidence="4 6" id="KW-0486">Methionine biosynthesis</keyword>
<dbReference type="InterPro" id="IPR000845">
    <property type="entry name" value="Nucleoside_phosphorylase_d"/>
</dbReference>
<evidence type="ECO:0000256" key="5">
    <source>
        <dbReference type="ARBA" id="ARBA00050313"/>
    </source>
</evidence>
<dbReference type="NCBIfam" id="TIGR01704">
    <property type="entry name" value="MTA_SAH-Nsdase"/>
    <property type="match status" value="1"/>
</dbReference>
<dbReference type="InterPro" id="IPR010049">
    <property type="entry name" value="MTA_SAH_Nsdase"/>
</dbReference>
<feature type="domain" description="Nucleoside phosphorylase" evidence="7">
    <location>
        <begin position="2"/>
        <end position="227"/>
    </location>
</feature>
<feature type="active site" description="Proton acceptor" evidence="6">
    <location>
        <position position="12"/>
    </location>
</feature>
<dbReference type="Gene3D" id="3.40.50.1580">
    <property type="entry name" value="Nucleoside phosphorylase domain"/>
    <property type="match status" value="1"/>
</dbReference>
<comment type="pathway">
    <text evidence="1 6">Amino-acid biosynthesis; L-methionine biosynthesis via salvage pathway; S-methyl-5-thio-alpha-D-ribose 1-phosphate from S-methyl-5'-thioadenosine (hydrolase route): step 1/2.</text>
</comment>
<comment type="function">
    <text evidence="6">Catalyzes the irreversible cleavage of the glycosidic bond in both 5'-methylthioadenosine (MTA) and S-adenosylhomocysteine (SAH/AdoHcy) to adenine and the corresponding thioribose, 5'-methylthioribose and S-ribosylhomocysteine, respectively. Also cleaves 5'-deoxyadenosine, a toxic by-product of radical S-adenosylmethionine (SAM) enzymes, into 5-deoxyribose and adenine.</text>
</comment>
<evidence type="ECO:0000313" key="9">
    <source>
        <dbReference type="Proteomes" id="UP000193435"/>
    </source>
</evidence>
<dbReference type="FunFam" id="3.40.50.1580:FF:000001">
    <property type="entry name" value="MTA/SAH nucleosidase family protein"/>
    <property type="match status" value="1"/>
</dbReference>
<sequence>MRIGIIGAMEEEIILLKSKMESPKEWLQANALFISGEIEGHQVVLVQSGIGKVNAAIAATLLISQCEVETLINTGSAGGIGKGLAVGDIVVSTEVAYHDVDATIFNYEIGQVPQMPARYTADKRLVKMTIAAAKNVGLHPIEGLIVTSDSFIAGKIQKEKIMEDFPDALAAEMEGAAIAQVCYQFKKSFVIVRAMSDVANEEASISFDEFIIEAGKKSANMVLELLKISM</sequence>
<comment type="catalytic activity">
    <reaction evidence="6">
        <text>S-adenosyl-L-homocysteine + H2O = S-(5-deoxy-D-ribos-5-yl)-L-homocysteine + adenine</text>
        <dbReference type="Rhea" id="RHEA:17805"/>
        <dbReference type="ChEBI" id="CHEBI:15377"/>
        <dbReference type="ChEBI" id="CHEBI:16708"/>
        <dbReference type="ChEBI" id="CHEBI:57856"/>
        <dbReference type="ChEBI" id="CHEBI:58195"/>
        <dbReference type="EC" id="3.2.2.9"/>
    </reaction>
</comment>
<dbReference type="NCBIfam" id="NF004079">
    <property type="entry name" value="PRK05584.1"/>
    <property type="match status" value="1"/>
</dbReference>
<dbReference type="GO" id="GO:0019284">
    <property type="term" value="P:L-methionine salvage from S-adenosylmethionine"/>
    <property type="evidence" value="ECO:0007669"/>
    <property type="project" value="TreeGrafter"/>
</dbReference>
<accession>A0A1X7NMW4</accession>
<keyword evidence="3 6" id="KW-0378">Hydrolase</keyword>
<dbReference type="RefSeq" id="WP_085560255.1">
    <property type="nucleotide sequence ID" value="NZ_FOAH01000002.1"/>
</dbReference>
<dbReference type="InterPro" id="IPR035994">
    <property type="entry name" value="Nucleoside_phosphorylase_sf"/>
</dbReference>
<gene>
    <name evidence="6" type="primary">mtnN</name>
    <name evidence="8" type="ORF">SAMN04488700_2231</name>
</gene>
<protein>
    <recommendedName>
        <fullName evidence="6">5'-methylthioadenosine/S-adenosylhomocysteine nucleosidase</fullName>
        <shortName evidence="6">MTA/SAH nucleosidase</shortName>
        <shortName evidence="6">MTAN</shortName>
        <ecNumber evidence="6">3.2.2.9</ecNumber>
    </recommendedName>
    <alternativeName>
        <fullName evidence="6">5'-deoxyadenosine nucleosidase</fullName>
        <shortName evidence="6">DOA nucleosidase</shortName>
        <shortName evidence="6">dAdo nucleosidase</shortName>
    </alternativeName>
    <alternativeName>
        <fullName evidence="6">5'-methylthioadenosine nucleosidase</fullName>
        <shortName evidence="6">MTA nucleosidase</shortName>
    </alternativeName>
    <alternativeName>
        <fullName evidence="6">S-adenosylhomocysteine nucleosidase</fullName>
        <shortName evidence="6">AdoHcy nucleosidase</shortName>
        <shortName evidence="6">SAH nucleosidase</shortName>
        <shortName evidence="6">SRH nucleosidase</shortName>
    </alternativeName>
</protein>
<evidence type="ECO:0000313" key="8">
    <source>
        <dbReference type="EMBL" id="SMH39341.1"/>
    </source>
</evidence>
<dbReference type="GO" id="GO:0008930">
    <property type="term" value="F:methylthioadenosine nucleosidase activity"/>
    <property type="evidence" value="ECO:0007669"/>
    <property type="project" value="UniProtKB-UniRule"/>
</dbReference>
<comment type="catalytic activity">
    <reaction evidence="5">
        <text>5'-deoxyadenosine + H2O = 5-deoxy-D-ribose + adenine</text>
        <dbReference type="Rhea" id="RHEA:29859"/>
        <dbReference type="ChEBI" id="CHEBI:15377"/>
        <dbReference type="ChEBI" id="CHEBI:16708"/>
        <dbReference type="ChEBI" id="CHEBI:17319"/>
        <dbReference type="ChEBI" id="CHEBI:149540"/>
        <dbReference type="EC" id="3.2.2.9"/>
    </reaction>
    <physiologicalReaction direction="left-to-right" evidence="5">
        <dbReference type="Rhea" id="RHEA:29860"/>
    </physiologicalReaction>
</comment>
<feature type="binding site" evidence="6">
    <location>
        <position position="152"/>
    </location>
    <ligand>
        <name>substrate</name>
    </ligand>
</feature>
<keyword evidence="2 6" id="KW-0028">Amino-acid biosynthesis</keyword>
<dbReference type="Proteomes" id="UP000193435">
    <property type="component" value="Unassembled WGS sequence"/>
</dbReference>
<dbReference type="AlphaFoldDB" id="A0A1X7NMW4"/>
<dbReference type="GO" id="GO:0005829">
    <property type="term" value="C:cytosol"/>
    <property type="evidence" value="ECO:0007669"/>
    <property type="project" value="TreeGrafter"/>
</dbReference>
<dbReference type="PANTHER" id="PTHR46832:SF1">
    <property type="entry name" value="5'-METHYLTHIOADENOSINE_S-ADENOSYLHOMOCYSTEINE NUCLEOSIDASE"/>
    <property type="match status" value="1"/>
</dbReference>
<dbReference type="GO" id="GO:0009164">
    <property type="term" value="P:nucleoside catabolic process"/>
    <property type="evidence" value="ECO:0007669"/>
    <property type="project" value="InterPro"/>
</dbReference>
<evidence type="ECO:0000259" key="7">
    <source>
        <dbReference type="Pfam" id="PF01048"/>
    </source>
</evidence>
<evidence type="ECO:0000256" key="3">
    <source>
        <dbReference type="ARBA" id="ARBA00022801"/>
    </source>
</evidence>
<evidence type="ECO:0000256" key="1">
    <source>
        <dbReference type="ARBA" id="ARBA00004945"/>
    </source>
</evidence>